<dbReference type="EMBL" id="QGTQ01000022">
    <property type="protein sequence ID" value="PWV97299.1"/>
    <property type="molecule type" value="Genomic_DNA"/>
</dbReference>
<comment type="caution">
    <text evidence="1">The sequence shown here is derived from an EMBL/GenBank/DDBJ whole genome shotgun (WGS) entry which is preliminary data.</text>
</comment>
<evidence type="ECO:0000313" key="1">
    <source>
        <dbReference type="EMBL" id="PWV97299.1"/>
    </source>
</evidence>
<reference evidence="1 2" key="1">
    <citation type="submission" date="2018-05" db="EMBL/GenBank/DDBJ databases">
        <title>Genomic Encyclopedia of Type Strains, Phase III (KMG-III): the genomes of soil and plant-associated and newly described type strains.</title>
        <authorList>
            <person name="Whitman W."/>
        </authorList>
    </citation>
    <scope>NUCLEOTIDE SEQUENCE [LARGE SCALE GENOMIC DNA]</scope>
    <source>
        <strain evidence="1 2">CECT 5696</strain>
    </source>
</reference>
<dbReference type="RefSeq" id="WP_146216910.1">
    <property type="nucleotide sequence ID" value="NZ_CP054613.1"/>
</dbReference>
<protein>
    <submittedName>
        <fullName evidence="1">Uncharacterized protein</fullName>
    </submittedName>
</protein>
<dbReference type="Proteomes" id="UP000246635">
    <property type="component" value="Unassembled WGS sequence"/>
</dbReference>
<accession>A0A2V2YNT6</accession>
<evidence type="ECO:0000313" key="2">
    <source>
        <dbReference type="Proteomes" id="UP000246635"/>
    </source>
</evidence>
<dbReference type="OrthoDB" id="2623531at2"/>
<name>A0A2V2YNT6_9BACL</name>
<proteinExistence type="predicted"/>
<dbReference type="AlphaFoldDB" id="A0A2V2YNT6"/>
<gene>
    <name evidence="1" type="ORF">DFQ01_12230</name>
</gene>
<keyword evidence="2" id="KW-1185">Reference proteome</keyword>
<sequence>MNQRWAASNRRFKTGASVLYDGLYTDSWGGRLLLFRGDRFPSHPEAGPTTWTFARFGNRLRTGAYEE</sequence>
<organism evidence="1 2">
    <name type="scientific">Paenibacillus cellulosilyticus</name>
    <dbReference type="NCBI Taxonomy" id="375489"/>
    <lineage>
        <taxon>Bacteria</taxon>
        <taxon>Bacillati</taxon>
        <taxon>Bacillota</taxon>
        <taxon>Bacilli</taxon>
        <taxon>Bacillales</taxon>
        <taxon>Paenibacillaceae</taxon>
        <taxon>Paenibacillus</taxon>
    </lineage>
</organism>